<dbReference type="SUPFAM" id="SSF142764">
    <property type="entry name" value="YgbK-like"/>
    <property type="match status" value="1"/>
</dbReference>
<dbReference type="InterPro" id="IPR042213">
    <property type="entry name" value="NBD_C_sf"/>
</dbReference>
<comment type="similarity">
    <text evidence="1">Belongs to the four-carbon acid sugar kinase family.</text>
</comment>
<sequence length="415" mass="43060">MTSPAVLVVADDLTGATDSSVQFARAGWQTRLQLAEPGRENQEDGTVSARVTDARAMNADEACQKTQDAVRSGAAAPNQRLFLKIDSTLRGSVAAQIEGALAEWKSRHPEAVALVCPAYPAMGRTVVGGRLLVDGVPVDETAIRTDPVTPVTTSAVADILPGSTVLVGPLDREQLKGAIESIRGSASMSLTVDASTDDDLRIIAEVASEMGGNIVPVGSAGLASALSSVWGSDLEPRVWTAPTCKRLVIVASSLHTVTREQIVALTETLPGIVDVREPELAQVLEGGARREWLTEVRASGSVAPITVISPPSERTSQTDLVAEFIAETTAAVVGSDSSAGLMLLGGEGARAVLNHLGAHSLQIHATVREGIPIGTIGGGGRHGTTVVTKAGGFGRRLDVAHIAADLLDYEIEGNE</sequence>
<dbReference type="Pfam" id="PF07005">
    <property type="entry name" value="SBD_N"/>
    <property type="match status" value="1"/>
</dbReference>
<dbReference type="RefSeq" id="WP_265419399.1">
    <property type="nucleotide sequence ID" value="NZ_CP093443.1"/>
</dbReference>
<evidence type="ECO:0000256" key="3">
    <source>
        <dbReference type="ARBA" id="ARBA00022741"/>
    </source>
</evidence>
<dbReference type="GO" id="GO:0016301">
    <property type="term" value="F:kinase activity"/>
    <property type="evidence" value="ECO:0007669"/>
    <property type="project" value="UniProtKB-KW"/>
</dbReference>
<keyword evidence="5" id="KW-0067">ATP-binding</keyword>
<evidence type="ECO:0000313" key="10">
    <source>
        <dbReference type="Proteomes" id="UP001064879"/>
    </source>
</evidence>
<reference evidence="9" key="1">
    <citation type="submission" date="2022-03" db="EMBL/GenBank/DDBJ databases">
        <title>Brevibacterium spongiae sp. nov., isolated from marine sponge.</title>
        <authorList>
            <person name="Li Z."/>
            <person name="Zhang M."/>
        </authorList>
    </citation>
    <scope>NUCLEOTIDE SEQUENCE</scope>
    <source>
        <strain evidence="9">WHS-Z9</strain>
    </source>
</reference>
<evidence type="ECO:0000256" key="4">
    <source>
        <dbReference type="ARBA" id="ARBA00022777"/>
    </source>
</evidence>
<proteinExistence type="inferred from homology"/>
<evidence type="ECO:0000259" key="7">
    <source>
        <dbReference type="Pfam" id="PF07005"/>
    </source>
</evidence>
<dbReference type="InterPro" id="IPR037051">
    <property type="entry name" value="4-carb_acid_sugar_kinase_N_sf"/>
</dbReference>
<keyword evidence="4 9" id="KW-0418">Kinase</keyword>
<evidence type="ECO:0000313" key="9">
    <source>
        <dbReference type="EMBL" id="UVI36833.1"/>
    </source>
</evidence>
<evidence type="ECO:0000256" key="2">
    <source>
        <dbReference type="ARBA" id="ARBA00022679"/>
    </source>
</evidence>
<dbReference type="InterPro" id="IPR031475">
    <property type="entry name" value="NBD_C"/>
</dbReference>
<name>A0ABY5SQM4_9MICO</name>
<keyword evidence="10" id="KW-1185">Reference proteome</keyword>
<keyword evidence="6" id="KW-0119">Carbohydrate metabolism</keyword>
<feature type="domain" description="Four-carbon acid sugar kinase N-terminal" evidence="7">
    <location>
        <begin position="7"/>
        <end position="226"/>
    </location>
</feature>
<dbReference type="Pfam" id="PF17042">
    <property type="entry name" value="NBD_C"/>
    <property type="match status" value="1"/>
</dbReference>
<accession>A0ABY5SQM4</accession>
<evidence type="ECO:0000256" key="1">
    <source>
        <dbReference type="ARBA" id="ARBA00005715"/>
    </source>
</evidence>
<protein>
    <submittedName>
        <fullName evidence="9">Four-carbon acid sugar kinase family protein</fullName>
    </submittedName>
</protein>
<evidence type="ECO:0000256" key="6">
    <source>
        <dbReference type="ARBA" id="ARBA00023277"/>
    </source>
</evidence>
<keyword evidence="2" id="KW-0808">Transferase</keyword>
<feature type="domain" description="Four-carbon acid sugar kinase nucleotide binding" evidence="8">
    <location>
        <begin position="248"/>
        <end position="395"/>
    </location>
</feature>
<evidence type="ECO:0000256" key="5">
    <source>
        <dbReference type="ARBA" id="ARBA00022840"/>
    </source>
</evidence>
<dbReference type="Gene3D" id="3.40.980.20">
    <property type="entry name" value="Four-carbon acid sugar kinase, nucleotide binding domain"/>
    <property type="match status" value="1"/>
</dbReference>
<evidence type="ECO:0000259" key="8">
    <source>
        <dbReference type="Pfam" id="PF17042"/>
    </source>
</evidence>
<organism evidence="9 10">
    <name type="scientific">Brevibacterium spongiae</name>
    <dbReference type="NCBI Taxonomy" id="2909672"/>
    <lineage>
        <taxon>Bacteria</taxon>
        <taxon>Bacillati</taxon>
        <taxon>Actinomycetota</taxon>
        <taxon>Actinomycetes</taxon>
        <taxon>Micrococcales</taxon>
        <taxon>Brevibacteriaceae</taxon>
        <taxon>Brevibacterium</taxon>
    </lineage>
</organism>
<dbReference type="InterPro" id="IPR010737">
    <property type="entry name" value="4-carb_acid_sugar_kinase_N"/>
</dbReference>
<keyword evidence="3" id="KW-0547">Nucleotide-binding</keyword>
<dbReference type="EMBL" id="CP093443">
    <property type="protein sequence ID" value="UVI36833.1"/>
    <property type="molecule type" value="Genomic_DNA"/>
</dbReference>
<dbReference type="Proteomes" id="UP001064879">
    <property type="component" value="Chromosome"/>
</dbReference>
<dbReference type="Gene3D" id="3.40.50.10840">
    <property type="entry name" value="Putative sugar-binding, N-terminal domain"/>
    <property type="match status" value="1"/>
</dbReference>
<gene>
    <name evidence="9" type="ORF">L1F31_04010</name>
</gene>